<organism evidence="1 2">
    <name type="scientific">Sporosarcina gallistercoris</name>
    <dbReference type="NCBI Taxonomy" id="2762245"/>
    <lineage>
        <taxon>Bacteria</taxon>
        <taxon>Bacillati</taxon>
        <taxon>Bacillota</taxon>
        <taxon>Bacilli</taxon>
        <taxon>Bacillales</taxon>
        <taxon>Caryophanaceae</taxon>
        <taxon>Sporosarcina</taxon>
    </lineage>
</organism>
<gene>
    <name evidence="1" type="ORF">H9659_06980</name>
</gene>
<accession>A0ABR8PIS9</accession>
<protein>
    <submittedName>
        <fullName evidence="1">Uncharacterized protein</fullName>
    </submittedName>
</protein>
<dbReference type="Proteomes" id="UP000659496">
    <property type="component" value="Unassembled WGS sequence"/>
</dbReference>
<evidence type="ECO:0000313" key="1">
    <source>
        <dbReference type="EMBL" id="MBD7908065.1"/>
    </source>
</evidence>
<proteinExistence type="predicted"/>
<dbReference type="EMBL" id="JACSQY010000003">
    <property type="protein sequence ID" value="MBD7908065.1"/>
    <property type="molecule type" value="Genomic_DNA"/>
</dbReference>
<reference evidence="1 2" key="1">
    <citation type="submission" date="2020-08" db="EMBL/GenBank/DDBJ databases">
        <title>A Genomic Blueprint of the Chicken Gut Microbiome.</title>
        <authorList>
            <person name="Gilroy R."/>
            <person name="Ravi A."/>
            <person name="Getino M."/>
            <person name="Pursley I."/>
            <person name="Horton D.L."/>
            <person name="Alikhan N.-F."/>
            <person name="Baker D."/>
            <person name="Gharbi K."/>
            <person name="Hall N."/>
            <person name="Watson M."/>
            <person name="Adriaenssens E.M."/>
            <person name="Foster-Nyarko E."/>
            <person name="Jarju S."/>
            <person name="Secka A."/>
            <person name="Antonio M."/>
            <person name="Oren A."/>
            <person name="Chaudhuri R."/>
            <person name="La Ragione R.M."/>
            <person name="Hildebrand F."/>
            <person name="Pallen M.J."/>
        </authorList>
    </citation>
    <scope>NUCLEOTIDE SEQUENCE [LARGE SCALE GENOMIC DNA]</scope>
    <source>
        <strain evidence="1 2">Sa3CUA8</strain>
    </source>
</reference>
<name>A0ABR8PIS9_9BACL</name>
<evidence type="ECO:0000313" key="2">
    <source>
        <dbReference type="Proteomes" id="UP000659496"/>
    </source>
</evidence>
<dbReference type="RefSeq" id="WP_191689194.1">
    <property type="nucleotide sequence ID" value="NZ_JACSQY010000003.1"/>
</dbReference>
<comment type="caution">
    <text evidence="1">The sequence shown here is derived from an EMBL/GenBank/DDBJ whole genome shotgun (WGS) entry which is preliminary data.</text>
</comment>
<sequence>MLLHKGVTGFQPTLYIEESEFKMVCYSSFGTKSIYGALKDDTIKQKGHLMD</sequence>
<keyword evidence="2" id="KW-1185">Reference proteome</keyword>